<evidence type="ECO:0000256" key="8">
    <source>
        <dbReference type="SAM" id="SignalP"/>
    </source>
</evidence>
<keyword evidence="3 7" id="KW-0378">Hydrolase</keyword>
<evidence type="ECO:0000256" key="3">
    <source>
        <dbReference type="ARBA" id="ARBA00022801"/>
    </source>
</evidence>
<dbReference type="PANTHER" id="PTHR43817">
    <property type="entry name" value="GLYCOSYL HYDROLASE"/>
    <property type="match status" value="1"/>
</dbReference>
<evidence type="ECO:0000256" key="1">
    <source>
        <dbReference type="ARBA" id="ARBA00009865"/>
    </source>
</evidence>
<evidence type="ECO:0000256" key="6">
    <source>
        <dbReference type="PIRSR" id="PIRSR606710-2"/>
    </source>
</evidence>
<evidence type="ECO:0000256" key="7">
    <source>
        <dbReference type="RuleBase" id="RU361187"/>
    </source>
</evidence>
<dbReference type="GO" id="GO:0004553">
    <property type="term" value="F:hydrolase activity, hydrolyzing O-glycosyl compounds"/>
    <property type="evidence" value="ECO:0007669"/>
    <property type="project" value="InterPro"/>
</dbReference>
<sequence length="345" mass="37684">MLAAVSVLSLGLLLSACSTSKESELVASSPEDSFTNPVSTIGNDPYVINHGDGYLAVESKNGGLWVTQSEPGNLTGIFKSSVTEKIWDTPTAGANCKDVWAPELHLLDDAWYVYYAATTCDGDNANHRMFVLKSDSMDPLGSYTDLGPVAMREDFWAIDGTVVDLEGQRYFLWSGWEAEEDGQQNLYIAPMDSPTTLAAERVKLSEPTETWEKMAMPIQEGPQVLVKEDTTHVIYSASGSWTDDYAYGALTFQGGDVLDPLNWVKTPHALFGKTDKVTGVGHGSFVVSPDGTEDWMIYHASRAPGSGWDRVLRMQPFEWEGTKPVFGEPVGPDITLKLPSGELKP</sequence>
<evidence type="ECO:0000256" key="2">
    <source>
        <dbReference type="ARBA" id="ARBA00022729"/>
    </source>
</evidence>
<protein>
    <submittedName>
        <fullName evidence="9">Glycoside hydrolase family 43 protein</fullName>
    </submittedName>
</protein>
<feature type="site" description="Important for catalytic activity, responsible for pKa modulation of the active site Glu and correct orientation of both the proton donor and substrate" evidence="6">
    <location>
        <position position="159"/>
    </location>
</feature>
<feature type="active site" description="Proton acceptor" evidence="5">
    <location>
        <position position="44"/>
    </location>
</feature>
<dbReference type="Gene3D" id="2.115.10.20">
    <property type="entry name" value="Glycosyl hydrolase domain, family 43"/>
    <property type="match status" value="1"/>
</dbReference>
<dbReference type="GO" id="GO:0005975">
    <property type="term" value="P:carbohydrate metabolic process"/>
    <property type="evidence" value="ECO:0007669"/>
    <property type="project" value="InterPro"/>
</dbReference>
<name>A0AAU7DYH9_9MICO</name>
<accession>A0AAU7DYH9</accession>
<feature type="chain" id="PRO_5043616251" evidence="8">
    <location>
        <begin position="21"/>
        <end position="345"/>
    </location>
</feature>
<proteinExistence type="inferred from homology"/>
<dbReference type="CDD" id="cd18820">
    <property type="entry name" value="GH43_LbAraf43-like"/>
    <property type="match status" value="1"/>
</dbReference>
<dbReference type="PANTHER" id="PTHR43817:SF1">
    <property type="entry name" value="HYDROLASE, FAMILY 43, PUTATIVE (AFU_ORTHOLOGUE AFUA_3G01660)-RELATED"/>
    <property type="match status" value="1"/>
</dbReference>
<gene>
    <name evidence="9" type="ORF">V5R04_13145</name>
</gene>
<feature type="active site" description="Proton donor" evidence="5">
    <location>
        <position position="220"/>
    </location>
</feature>
<dbReference type="SUPFAM" id="SSF75005">
    <property type="entry name" value="Arabinanase/levansucrase/invertase"/>
    <property type="match status" value="1"/>
</dbReference>
<dbReference type="InterPro" id="IPR006710">
    <property type="entry name" value="Glyco_hydro_43"/>
</dbReference>
<feature type="signal peptide" evidence="8">
    <location>
        <begin position="1"/>
        <end position="20"/>
    </location>
</feature>
<evidence type="ECO:0000256" key="4">
    <source>
        <dbReference type="ARBA" id="ARBA00023295"/>
    </source>
</evidence>
<dbReference type="EMBL" id="CP146203">
    <property type="protein sequence ID" value="XBH23227.1"/>
    <property type="molecule type" value="Genomic_DNA"/>
</dbReference>
<comment type="similarity">
    <text evidence="1 7">Belongs to the glycosyl hydrolase 43 family.</text>
</comment>
<keyword evidence="2 8" id="KW-0732">Signal</keyword>
<dbReference type="InterPro" id="IPR023296">
    <property type="entry name" value="Glyco_hydro_beta-prop_sf"/>
</dbReference>
<dbReference type="AlphaFoldDB" id="A0AAU7DYH9"/>
<dbReference type="Pfam" id="PF04616">
    <property type="entry name" value="Glyco_hydro_43"/>
    <property type="match status" value="1"/>
</dbReference>
<evidence type="ECO:0000256" key="5">
    <source>
        <dbReference type="PIRSR" id="PIRSR606710-1"/>
    </source>
</evidence>
<reference evidence="9" key="1">
    <citation type="submission" date="2024-02" db="EMBL/GenBank/DDBJ databases">
        <title>Tomenella chthoni gen. nov. sp. nov., a member of the family Jonesiaceae isolated from bat guano.</title>
        <authorList>
            <person name="Miller S.L."/>
            <person name="King J."/>
            <person name="Sankaranarayanan K."/>
            <person name="Lawson P.A."/>
        </authorList>
    </citation>
    <scope>NUCLEOTIDE SEQUENCE</scope>
    <source>
        <strain evidence="9">BS-20</strain>
    </source>
</reference>
<evidence type="ECO:0000313" key="9">
    <source>
        <dbReference type="EMBL" id="XBH23227.1"/>
    </source>
</evidence>
<organism evidence="9">
    <name type="scientific">Jonesiaceae bacterium BS-20</name>
    <dbReference type="NCBI Taxonomy" id="3120821"/>
    <lineage>
        <taxon>Bacteria</taxon>
        <taxon>Bacillati</taxon>
        <taxon>Actinomycetota</taxon>
        <taxon>Actinomycetes</taxon>
        <taxon>Micrococcales</taxon>
        <taxon>Jonesiaceae</taxon>
    </lineage>
</organism>
<keyword evidence="4 7" id="KW-0326">Glycosidase</keyword>